<dbReference type="Gene3D" id="2.40.330.10">
    <property type="entry name" value="DNA-binding pseudobarrel domain"/>
    <property type="match status" value="2"/>
</dbReference>
<name>A0AAD7KUI9_QUISA</name>
<dbReference type="Pfam" id="PF02362">
    <property type="entry name" value="B3"/>
    <property type="match status" value="2"/>
</dbReference>
<dbReference type="GO" id="GO:0005634">
    <property type="term" value="C:nucleus"/>
    <property type="evidence" value="ECO:0007669"/>
    <property type="project" value="UniProtKB-SubCell"/>
</dbReference>
<dbReference type="SUPFAM" id="SSF101936">
    <property type="entry name" value="DNA-binding pseudobarrel domain"/>
    <property type="match status" value="2"/>
</dbReference>
<evidence type="ECO:0000256" key="2">
    <source>
        <dbReference type="ARBA" id="ARBA00023015"/>
    </source>
</evidence>
<comment type="caution">
    <text evidence="8">The sequence shown here is derived from an EMBL/GenBank/DDBJ whole genome shotgun (WGS) entry which is preliminary data.</text>
</comment>
<dbReference type="KEGG" id="qsa:O6P43_030987"/>
<evidence type="ECO:0000256" key="3">
    <source>
        <dbReference type="ARBA" id="ARBA00023125"/>
    </source>
</evidence>
<keyword evidence="3" id="KW-0238">DNA-binding</keyword>
<dbReference type="Proteomes" id="UP001163823">
    <property type="component" value="Chromosome 13"/>
</dbReference>
<reference evidence="8" key="1">
    <citation type="journal article" date="2023" name="Science">
        <title>Elucidation of the pathway for biosynthesis of saponin adjuvants from the soapbark tree.</title>
        <authorList>
            <person name="Reed J."/>
            <person name="Orme A."/>
            <person name="El-Demerdash A."/>
            <person name="Owen C."/>
            <person name="Martin L.B.B."/>
            <person name="Misra R.C."/>
            <person name="Kikuchi S."/>
            <person name="Rejzek M."/>
            <person name="Martin A.C."/>
            <person name="Harkess A."/>
            <person name="Leebens-Mack J."/>
            <person name="Louveau T."/>
            <person name="Stephenson M.J."/>
            <person name="Osbourn A."/>
        </authorList>
    </citation>
    <scope>NUCLEOTIDE SEQUENCE</scope>
    <source>
        <strain evidence="8">S10</strain>
    </source>
</reference>
<dbReference type="PANTHER" id="PTHR31391:SF106">
    <property type="entry name" value="B3 DOMAIN-CONTAINING PROTEIN OS01G0723500"/>
    <property type="match status" value="1"/>
</dbReference>
<comment type="subcellular location">
    <subcellularLocation>
        <location evidence="1">Nucleus</location>
    </subcellularLocation>
</comment>
<evidence type="ECO:0000256" key="6">
    <source>
        <dbReference type="SAM" id="MobiDB-lite"/>
    </source>
</evidence>
<evidence type="ECO:0000256" key="1">
    <source>
        <dbReference type="ARBA" id="ARBA00004123"/>
    </source>
</evidence>
<proteinExistence type="predicted"/>
<dbReference type="InterPro" id="IPR044837">
    <property type="entry name" value="REM16-like"/>
</dbReference>
<evidence type="ECO:0000313" key="8">
    <source>
        <dbReference type="EMBL" id="KAJ7946007.1"/>
    </source>
</evidence>
<dbReference type="InterPro" id="IPR003340">
    <property type="entry name" value="B3_DNA-bd"/>
</dbReference>
<keyword evidence="9" id="KW-1185">Reference proteome</keyword>
<dbReference type="SMART" id="SM01019">
    <property type="entry name" value="B3"/>
    <property type="match status" value="2"/>
</dbReference>
<feature type="domain" description="TF-B3" evidence="7">
    <location>
        <begin position="14"/>
        <end position="107"/>
    </location>
</feature>
<dbReference type="InterPro" id="IPR015300">
    <property type="entry name" value="DNA-bd_pseudobarrel_sf"/>
</dbReference>
<dbReference type="CDD" id="cd10017">
    <property type="entry name" value="B3_DNA"/>
    <property type="match status" value="2"/>
</dbReference>
<sequence>MEETDQAWNQDANPCFFQVIVKGLNTEAVKIPPEFVKHLRKDFSDKAILTGPSGEQLQVDIYMKGESMFMEDGWKQFCVDNELGDNEFLIFRYDGDMCFNVQVFNKNGLERLSLPASRTKQETAIPVCSMHLHQHKPCQEGRDLPKRKKRSLLKGSSSKHPSSTEAERLEACKAESFTSKYPYFKACMKRSNVEIVFLQPIPTSFARSYLPNSRTEVILLNSEGKHWEVTYVSDKSHMLCKGWKAFVFDNELKIGDICIFELVAKRKMRVHIFPDVEK</sequence>
<dbReference type="GO" id="GO:0003677">
    <property type="term" value="F:DNA binding"/>
    <property type="evidence" value="ECO:0007669"/>
    <property type="project" value="UniProtKB-KW"/>
</dbReference>
<dbReference type="PANTHER" id="PTHR31391">
    <property type="entry name" value="B3 DOMAIN-CONTAINING PROTEIN OS11G0197600-RELATED"/>
    <property type="match status" value="1"/>
</dbReference>
<evidence type="ECO:0000256" key="5">
    <source>
        <dbReference type="ARBA" id="ARBA00023242"/>
    </source>
</evidence>
<keyword evidence="5" id="KW-0539">Nucleus</keyword>
<organism evidence="8 9">
    <name type="scientific">Quillaja saponaria</name>
    <name type="common">Soap bark tree</name>
    <dbReference type="NCBI Taxonomy" id="32244"/>
    <lineage>
        <taxon>Eukaryota</taxon>
        <taxon>Viridiplantae</taxon>
        <taxon>Streptophyta</taxon>
        <taxon>Embryophyta</taxon>
        <taxon>Tracheophyta</taxon>
        <taxon>Spermatophyta</taxon>
        <taxon>Magnoliopsida</taxon>
        <taxon>eudicotyledons</taxon>
        <taxon>Gunneridae</taxon>
        <taxon>Pentapetalae</taxon>
        <taxon>rosids</taxon>
        <taxon>fabids</taxon>
        <taxon>Fabales</taxon>
        <taxon>Quillajaceae</taxon>
        <taxon>Quillaja</taxon>
    </lineage>
</organism>
<evidence type="ECO:0000256" key="4">
    <source>
        <dbReference type="ARBA" id="ARBA00023163"/>
    </source>
</evidence>
<evidence type="ECO:0000259" key="7">
    <source>
        <dbReference type="PROSITE" id="PS50863"/>
    </source>
</evidence>
<keyword evidence="2" id="KW-0805">Transcription regulation</keyword>
<keyword evidence="4" id="KW-0804">Transcription</keyword>
<protein>
    <submittedName>
        <fullName evidence="8">B3 domain-containing protein</fullName>
    </submittedName>
</protein>
<dbReference type="EMBL" id="JARAOO010000013">
    <property type="protein sequence ID" value="KAJ7946007.1"/>
    <property type="molecule type" value="Genomic_DNA"/>
</dbReference>
<dbReference type="AlphaFoldDB" id="A0AAD7KUI9"/>
<evidence type="ECO:0000313" key="9">
    <source>
        <dbReference type="Proteomes" id="UP001163823"/>
    </source>
</evidence>
<feature type="region of interest" description="Disordered" evidence="6">
    <location>
        <begin position="136"/>
        <end position="167"/>
    </location>
</feature>
<gene>
    <name evidence="8" type="ORF">O6P43_030987</name>
</gene>
<dbReference type="PROSITE" id="PS50863">
    <property type="entry name" value="B3"/>
    <property type="match status" value="2"/>
</dbReference>
<accession>A0AAD7KUI9</accession>
<feature type="domain" description="TF-B3" evidence="7">
    <location>
        <begin position="184"/>
        <end position="276"/>
    </location>
</feature>